<organism evidence="1 2">
    <name type="scientific">Melastoma candidum</name>
    <dbReference type="NCBI Taxonomy" id="119954"/>
    <lineage>
        <taxon>Eukaryota</taxon>
        <taxon>Viridiplantae</taxon>
        <taxon>Streptophyta</taxon>
        <taxon>Embryophyta</taxon>
        <taxon>Tracheophyta</taxon>
        <taxon>Spermatophyta</taxon>
        <taxon>Magnoliopsida</taxon>
        <taxon>eudicotyledons</taxon>
        <taxon>Gunneridae</taxon>
        <taxon>Pentapetalae</taxon>
        <taxon>rosids</taxon>
        <taxon>malvids</taxon>
        <taxon>Myrtales</taxon>
        <taxon>Melastomataceae</taxon>
        <taxon>Melastomatoideae</taxon>
        <taxon>Melastomateae</taxon>
        <taxon>Melastoma</taxon>
    </lineage>
</organism>
<reference evidence="2" key="1">
    <citation type="journal article" date="2023" name="Front. Plant Sci.">
        <title>Chromosomal-level genome assembly of Melastoma candidum provides insights into trichome evolution.</title>
        <authorList>
            <person name="Zhong Y."/>
            <person name="Wu W."/>
            <person name="Sun C."/>
            <person name="Zou P."/>
            <person name="Liu Y."/>
            <person name="Dai S."/>
            <person name="Zhou R."/>
        </authorList>
    </citation>
    <scope>NUCLEOTIDE SEQUENCE [LARGE SCALE GENOMIC DNA]</scope>
</reference>
<sequence>MVMAICCYFWAVALSIETEKDALIRSSWWPAEVASSDICQWTRVSCDSNGSVEAIFAYSAKGKLDKMNFTLLPNLRRLGFSGLEGGIPREICTVLELQTLELIEQNITGESPACLQRSLLKLMTVSISYSQITSSVLDDLGDLKSLVDLDLSLNELTGPIPAAIGRLSNLKYLSVLSNKLEGSIPLEIFSNLTKLVTINLSLNKLSGTIPSTLFSKIGVLNTLDLSHNSFTGTIPSTLGSLSELKFLRLQWNRFGGKVPQEMASLTKVISIDMSNNELTGVIPSILFGSMKSLDYLDLSNNNFVGPIPSSLWTSTTLKKLFLHGNKFSGFVPQEIKSMTTSLTDLDLSSNLLTCPINPSIEILTELQSLKLQGNKFRCSIPPELGNLKKLNYLDLSLNQFRGSIPPELWDSPTLRTLDLHKNHLSGIISEFPFPSFSLLNLSYNLFTGTIPRGFLATYSSLAFLGNKGLVIPDKHMDNQSGLALRPSSMSRSKNGIDFILQAKVLVSLLICVILLFGFFSLFGIAFKKLRASHGFQMQQGSENSNILSLWNYNGTITYEKLVEATEDFDLKYCIGTGGYGSVYRAKLPNGMVFALKKLHRYEAEQPALDQSFRNEVRLLTEVRHRSIIRLYGYCLHRKCMFLVYELMERGSLFCILRDDIEAVELDWEKRLDVVRDMAHALSYLHHDCHCGPIVHRDISSNNILLNADYRAFVSDFGTARLIDLDSSAFTAPAGTPGYIAPEVAYTTSVNEKSDVYSFGVVTLETITGCHPADIISTLSARQADEVCLLEILDPRLPVPRGRSIIQGITRAVALALACLHTTPRSRPSMKQVSEAFISSCALPVEPLEAVSLQKLQMSVGSIIKLKQETLRRLSTCRISSLELALSVPLSNTDK</sequence>
<evidence type="ECO:0000313" key="2">
    <source>
        <dbReference type="Proteomes" id="UP001057402"/>
    </source>
</evidence>
<protein>
    <submittedName>
        <fullName evidence="1">Uncharacterized protein</fullName>
    </submittedName>
</protein>
<dbReference type="EMBL" id="CM042889">
    <property type="protein sequence ID" value="KAI4320432.1"/>
    <property type="molecule type" value="Genomic_DNA"/>
</dbReference>
<keyword evidence="2" id="KW-1185">Reference proteome</keyword>
<proteinExistence type="predicted"/>
<comment type="caution">
    <text evidence="1">The sequence shown here is derived from an EMBL/GenBank/DDBJ whole genome shotgun (WGS) entry which is preliminary data.</text>
</comment>
<evidence type="ECO:0000313" key="1">
    <source>
        <dbReference type="EMBL" id="KAI4320432.1"/>
    </source>
</evidence>
<accession>A0ACB9MAD0</accession>
<name>A0ACB9MAD0_9MYRT</name>
<dbReference type="Proteomes" id="UP001057402">
    <property type="component" value="Chromosome 10"/>
</dbReference>
<gene>
    <name evidence="1" type="ORF">MLD38_033914</name>
</gene>